<sequence length="247" mass="28882">MNFSFWSDDESKKFTKGINLTDPNVYASITKEELKAILKSDSDIDIPLLDDRLEVLQEAGKVLLKKYDGSFVNCVEKCEKSAQTLLKLVVNDFPSYCDTAEYNGKTVAFYKRAQILIADIWGCFEGQSYGEFYDIDSVTMFADYRIPQALLYFDALEYSKELKEYLESGKRLKTGDRYEVEIRGCSIWATELACEETKKLLQNDEDCKDKIMNSILIDHFLWDFRREQMDNDKMKAIPFHRIRCMYY</sequence>
<proteinExistence type="inferred from homology"/>
<protein>
    <recommendedName>
        <fullName evidence="3 6">Queuosine 5'-phosphate N-glycosylase/hydrolase</fullName>
        <ecNumber evidence="6">3.2.2.-</ecNumber>
    </recommendedName>
    <alternativeName>
        <fullName evidence="4 6">Queuosine-nucleotide N-glycosylase/hydrolase</fullName>
    </alternativeName>
</protein>
<reference evidence="7 8" key="1">
    <citation type="submission" date="2022-12" db="EMBL/GenBank/DDBJ databases">
        <title>Chromosome-level genome of Tegillarca granosa.</title>
        <authorList>
            <person name="Kim J."/>
        </authorList>
    </citation>
    <scope>NUCLEOTIDE SEQUENCE [LARGE SCALE GENOMIC DNA]</scope>
    <source>
        <strain evidence="7">Teg-2019</strain>
        <tissue evidence="7">Adductor muscle</tissue>
    </source>
</reference>
<keyword evidence="1 6" id="KW-0378">Hydrolase</keyword>
<dbReference type="Pfam" id="PF10343">
    <property type="entry name" value="Q_salvage"/>
    <property type="match status" value="1"/>
</dbReference>
<evidence type="ECO:0000256" key="2">
    <source>
        <dbReference type="ARBA" id="ARBA00035119"/>
    </source>
</evidence>
<dbReference type="EC" id="3.2.2.-" evidence="6"/>
<evidence type="ECO:0000256" key="1">
    <source>
        <dbReference type="ARBA" id="ARBA00022801"/>
    </source>
</evidence>
<dbReference type="Proteomes" id="UP001217089">
    <property type="component" value="Unassembled WGS sequence"/>
</dbReference>
<evidence type="ECO:0000313" key="7">
    <source>
        <dbReference type="EMBL" id="KAJ8301533.1"/>
    </source>
</evidence>
<dbReference type="InterPro" id="IPR019438">
    <property type="entry name" value="Q_salvage"/>
</dbReference>
<evidence type="ECO:0000256" key="3">
    <source>
        <dbReference type="ARBA" id="ARBA00035306"/>
    </source>
</evidence>
<dbReference type="PANTHER" id="PTHR21314">
    <property type="entry name" value="QUEUOSINE 5'-PHOSPHATE N-GLYCOSYLASE_HYDROLASE-RELATED"/>
    <property type="match status" value="1"/>
</dbReference>
<name>A0ABQ9E855_TEGGR</name>
<comment type="catalytic activity">
    <reaction evidence="5 6">
        <text>queuosine 5'-phosphate + H2O = queuine + D-ribose 5-phosphate</text>
        <dbReference type="Rhea" id="RHEA:75387"/>
        <dbReference type="ChEBI" id="CHEBI:15377"/>
        <dbReference type="ChEBI" id="CHEBI:17433"/>
        <dbReference type="ChEBI" id="CHEBI:78346"/>
        <dbReference type="ChEBI" id="CHEBI:194371"/>
    </reaction>
    <physiologicalReaction direction="left-to-right" evidence="5 6">
        <dbReference type="Rhea" id="RHEA:75388"/>
    </physiologicalReaction>
</comment>
<organism evidence="7 8">
    <name type="scientific">Tegillarca granosa</name>
    <name type="common">Malaysian cockle</name>
    <name type="synonym">Anadara granosa</name>
    <dbReference type="NCBI Taxonomy" id="220873"/>
    <lineage>
        <taxon>Eukaryota</taxon>
        <taxon>Metazoa</taxon>
        <taxon>Spiralia</taxon>
        <taxon>Lophotrochozoa</taxon>
        <taxon>Mollusca</taxon>
        <taxon>Bivalvia</taxon>
        <taxon>Autobranchia</taxon>
        <taxon>Pteriomorphia</taxon>
        <taxon>Arcoida</taxon>
        <taxon>Arcoidea</taxon>
        <taxon>Arcidae</taxon>
        <taxon>Tegillarca</taxon>
    </lineage>
</organism>
<evidence type="ECO:0000256" key="5">
    <source>
        <dbReference type="ARBA" id="ARBA00048204"/>
    </source>
</evidence>
<evidence type="ECO:0000256" key="4">
    <source>
        <dbReference type="ARBA" id="ARBA00035393"/>
    </source>
</evidence>
<evidence type="ECO:0000313" key="8">
    <source>
        <dbReference type="Proteomes" id="UP001217089"/>
    </source>
</evidence>
<accession>A0ABQ9E855</accession>
<keyword evidence="8" id="KW-1185">Reference proteome</keyword>
<dbReference type="PANTHER" id="PTHR21314:SF0">
    <property type="entry name" value="QUEUOSINE 5'-PHOSPHATE N-GLYCOSYLASE_HYDROLASE"/>
    <property type="match status" value="1"/>
</dbReference>
<comment type="caution">
    <text evidence="7">The sequence shown here is derived from an EMBL/GenBank/DDBJ whole genome shotgun (WGS) entry which is preliminary data.</text>
</comment>
<gene>
    <name evidence="7" type="ORF">KUTeg_020520</name>
</gene>
<comment type="similarity">
    <text evidence="2 6">Belongs to the QNG1 protein family.</text>
</comment>
<evidence type="ECO:0000256" key="6">
    <source>
        <dbReference type="RuleBase" id="RU365002"/>
    </source>
</evidence>
<dbReference type="EMBL" id="JARBDR010000918">
    <property type="protein sequence ID" value="KAJ8301533.1"/>
    <property type="molecule type" value="Genomic_DNA"/>
</dbReference>
<comment type="function">
    <text evidence="6">Catalyzes the hydrolysis of queuosine 5'-phosphate, releasing the nucleobase queuine (q). Is required for salvage of queuine from exogenous queuosine (Q) that is imported and then converted to queuosine 5'-phosphate intracellularly.</text>
</comment>